<reference evidence="3 4" key="1">
    <citation type="submission" date="2021-01" db="EMBL/GenBank/DDBJ databases">
        <title>Genome public.</title>
        <authorList>
            <person name="Liu C."/>
            <person name="Sun Q."/>
        </authorList>
    </citation>
    <scope>NUCLEOTIDE SEQUENCE [LARGE SCALE GENOMIC DNA]</scope>
    <source>
        <strain evidence="3 4">YIM B02564</strain>
    </source>
</reference>
<feature type="non-terminal residue" evidence="3">
    <location>
        <position position="102"/>
    </location>
</feature>
<sequence length="102" mass="10873">MKQRLAPRMPLASLKTFDPMEPTATPVDGEKPPAVMHSLEEPSPLPGKGHAPAAEISIALIDKSPHQPRLIFDPEAIDALAASISESGLMSPITVKTKENGR</sequence>
<evidence type="ECO:0000259" key="2">
    <source>
        <dbReference type="Pfam" id="PF02195"/>
    </source>
</evidence>
<gene>
    <name evidence="3" type="ORF">JK635_07020</name>
</gene>
<dbReference type="EMBL" id="JAESWB010000120">
    <property type="protein sequence ID" value="MBL4951960.1"/>
    <property type="molecule type" value="Genomic_DNA"/>
</dbReference>
<dbReference type="Proteomes" id="UP000623967">
    <property type="component" value="Unassembled WGS sequence"/>
</dbReference>
<dbReference type="SUPFAM" id="SSF110849">
    <property type="entry name" value="ParB/Sulfiredoxin"/>
    <property type="match status" value="1"/>
</dbReference>
<evidence type="ECO:0000256" key="1">
    <source>
        <dbReference type="SAM" id="MobiDB-lite"/>
    </source>
</evidence>
<dbReference type="InterPro" id="IPR003115">
    <property type="entry name" value="ParB_N"/>
</dbReference>
<keyword evidence="4" id="KW-1185">Reference proteome</keyword>
<dbReference type="InterPro" id="IPR036086">
    <property type="entry name" value="ParB/Sulfiredoxin_sf"/>
</dbReference>
<dbReference type="Gene3D" id="3.90.1530.10">
    <property type="entry name" value="Conserved hypothetical protein from pyrococcus furiosus pfu- 392566-001, ParB domain"/>
    <property type="match status" value="1"/>
</dbReference>
<protein>
    <submittedName>
        <fullName evidence="3">ParB N-terminal domain-containing protein</fullName>
    </submittedName>
</protein>
<proteinExistence type="predicted"/>
<feature type="region of interest" description="Disordered" evidence="1">
    <location>
        <begin position="1"/>
        <end position="51"/>
    </location>
</feature>
<dbReference type="Pfam" id="PF02195">
    <property type="entry name" value="ParB_N"/>
    <property type="match status" value="1"/>
</dbReference>
<accession>A0ABS1TPY5</accession>
<feature type="domain" description="ParB-like N-terminal" evidence="2">
    <location>
        <begin position="54"/>
        <end position="100"/>
    </location>
</feature>
<comment type="caution">
    <text evidence="3">The sequence shown here is derived from an EMBL/GenBank/DDBJ whole genome shotgun (WGS) entry which is preliminary data.</text>
</comment>
<evidence type="ECO:0000313" key="4">
    <source>
        <dbReference type="Proteomes" id="UP000623967"/>
    </source>
</evidence>
<name>A0ABS1TPY5_9BACI</name>
<organism evidence="3 4">
    <name type="scientific">Neobacillus paridis</name>
    <dbReference type="NCBI Taxonomy" id="2803862"/>
    <lineage>
        <taxon>Bacteria</taxon>
        <taxon>Bacillati</taxon>
        <taxon>Bacillota</taxon>
        <taxon>Bacilli</taxon>
        <taxon>Bacillales</taxon>
        <taxon>Bacillaceae</taxon>
        <taxon>Neobacillus</taxon>
    </lineage>
</organism>
<evidence type="ECO:0000313" key="3">
    <source>
        <dbReference type="EMBL" id="MBL4951960.1"/>
    </source>
</evidence>